<feature type="transmembrane region" description="Helical" evidence="6">
    <location>
        <begin position="369"/>
        <end position="388"/>
    </location>
</feature>
<feature type="transmembrane region" description="Helical" evidence="6">
    <location>
        <begin position="224"/>
        <end position="244"/>
    </location>
</feature>
<dbReference type="Pfam" id="PF01943">
    <property type="entry name" value="Polysacc_synt"/>
    <property type="match status" value="1"/>
</dbReference>
<evidence type="ECO:0000256" key="5">
    <source>
        <dbReference type="ARBA" id="ARBA00023136"/>
    </source>
</evidence>
<name>Q5JJ25_THEKO</name>
<proteinExistence type="predicted"/>
<dbReference type="AlphaFoldDB" id="Q5JJ25"/>
<feature type="transmembrane region" description="Helical" evidence="6">
    <location>
        <begin position="100"/>
        <end position="123"/>
    </location>
</feature>
<evidence type="ECO:0000256" key="1">
    <source>
        <dbReference type="ARBA" id="ARBA00004651"/>
    </source>
</evidence>
<dbReference type="Proteomes" id="UP000000536">
    <property type="component" value="Chromosome"/>
</dbReference>
<feature type="transmembrane region" description="Helical" evidence="6">
    <location>
        <begin position="20"/>
        <end position="37"/>
    </location>
</feature>
<evidence type="ECO:0000256" key="3">
    <source>
        <dbReference type="ARBA" id="ARBA00022692"/>
    </source>
</evidence>
<feature type="transmembrane region" description="Helical" evidence="6">
    <location>
        <begin position="394"/>
        <end position="414"/>
    </location>
</feature>
<keyword evidence="8" id="KW-1185">Reference proteome</keyword>
<keyword evidence="5 6" id="KW-0472">Membrane</keyword>
<feature type="transmembrane region" description="Helical" evidence="6">
    <location>
        <begin position="264"/>
        <end position="287"/>
    </location>
</feature>
<dbReference type="STRING" id="69014.TK1719"/>
<protein>
    <submittedName>
        <fullName evidence="7">Capsular polysaccharide biosynthesis protein</fullName>
    </submittedName>
</protein>
<keyword evidence="2" id="KW-1003">Cell membrane</keyword>
<dbReference type="EMBL" id="AP006878">
    <property type="protein sequence ID" value="BAD85908.1"/>
    <property type="molecule type" value="Genomic_DNA"/>
</dbReference>
<dbReference type="HOGENOM" id="CLU_051623_0_0_2"/>
<keyword evidence="3 6" id="KW-0812">Transmembrane</keyword>
<dbReference type="InterPro" id="IPR002797">
    <property type="entry name" value="Polysacc_synth"/>
</dbReference>
<dbReference type="eggNOG" id="arCOG02209">
    <property type="taxonomic scope" value="Archaea"/>
</dbReference>
<dbReference type="EnsemblBacteria" id="BAD85908">
    <property type="protein sequence ID" value="BAD85908"/>
    <property type="gene ID" value="TK1719"/>
</dbReference>
<sequence>MASRPVQIFHIWKQDFYRDALIMMVAVTLSNFFNYLYQLLMGRMLSPQEYGELFSLLSLFYIFSVFSTTINTSITKFTAVYWAREEYGKIKSIIIKGTKVLGLFGVLLFGLIALISPMFSSFLQIEDNTLLLVLFASLPLSMVLPIYQGALRGMQRFSALGLSTSSWAFLKVLFGVSLVALGYGVFGGLLGIFLAHVGAFFLTLMFLKDLFQYRETGDLEIRDILSYSGLAFLAVLAYTTMWNIDVILVKHYLSPLEAGQYSAISALGKIVLFAPGAIGMVIFPKAAEKHEKGEEHFQVLLRGMGLTLLISGGIVLAYALFPEFIIKIIYGAKYLNVAPYLWRYGLAMMFFSLASVMINYSLSIDKTDIFLYLLGLLTTEIVMLSIGSKNISTIIDMLIGVSASIPIVLFISIWRQNNAQDINTDARLQ</sequence>
<gene>
    <name evidence="7" type="ordered locus">TK1719</name>
</gene>
<feature type="transmembrane region" description="Helical" evidence="6">
    <location>
        <begin position="185"/>
        <end position="204"/>
    </location>
</feature>
<feature type="transmembrane region" description="Helical" evidence="6">
    <location>
        <begin position="129"/>
        <end position="147"/>
    </location>
</feature>
<feature type="transmembrane region" description="Helical" evidence="6">
    <location>
        <begin position="341"/>
        <end position="362"/>
    </location>
</feature>
<evidence type="ECO:0000256" key="6">
    <source>
        <dbReference type="SAM" id="Phobius"/>
    </source>
</evidence>
<dbReference type="PANTHER" id="PTHR30250">
    <property type="entry name" value="PST FAMILY PREDICTED COLANIC ACID TRANSPORTER"/>
    <property type="match status" value="1"/>
</dbReference>
<keyword evidence="4 6" id="KW-1133">Transmembrane helix</keyword>
<dbReference type="KEGG" id="tko:TK1719"/>
<reference evidence="7 8" key="1">
    <citation type="journal article" date="2005" name="Genome Res.">
        <title>Complete genome sequence of the hyperthermophilic archaeon Thermococcus kodakaraensis KOD1 and comparison with Pyrococcus genomes.</title>
        <authorList>
            <person name="Fukui T."/>
            <person name="Atomi H."/>
            <person name="Kanai T."/>
            <person name="Matsumi R."/>
            <person name="Fujiwara S."/>
            <person name="Imanaka T."/>
        </authorList>
    </citation>
    <scope>NUCLEOTIDE SEQUENCE [LARGE SCALE GENOMIC DNA]</scope>
    <source>
        <strain evidence="8">ATCC BAA-918 / JCM 12380 / KOD1</strain>
    </source>
</reference>
<comment type="subcellular location">
    <subcellularLocation>
        <location evidence="1">Cell membrane</location>
        <topology evidence="1">Multi-pass membrane protein</topology>
    </subcellularLocation>
</comment>
<feature type="transmembrane region" description="Helical" evidence="6">
    <location>
        <begin position="299"/>
        <end position="321"/>
    </location>
</feature>
<dbReference type="GO" id="GO:0005886">
    <property type="term" value="C:plasma membrane"/>
    <property type="evidence" value="ECO:0000318"/>
    <property type="project" value="GO_Central"/>
</dbReference>
<dbReference type="InParanoid" id="Q5JJ25"/>
<evidence type="ECO:0000313" key="8">
    <source>
        <dbReference type="Proteomes" id="UP000000536"/>
    </source>
</evidence>
<dbReference type="OrthoDB" id="19148at2157"/>
<accession>Q5JJ25</accession>
<feature type="transmembrane region" description="Helical" evidence="6">
    <location>
        <begin position="57"/>
        <end position="79"/>
    </location>
</feature>
<feature type="transmembrane region" description="Helical" evidence="6">
    <location>
        <begin position="159"/>
        <end position="179"/>
    </location>
</feature>
<evidence type="ECO:0000256" key="4">
    <source>
        <dbReference type="ARBA" id="ARBA00022989"/>
    </source>
</evidence>
<dbReference type="PATRIC" id="fig|69014.16.peg.1677"/>
<evidence type="ECO:0000256" key="2">
    <source>
        <dbReference type="ARBA" id="ARBA00022475"/>
    </source>
</evidence>
<dbReference type="PANTHER" id="PTHR30250:SF28">
    <property type="entry name" value="POLYSACCHARIDE BIOSYNTHESIS PROTEIN"/>
    <property type="match status" value="1"/>
</dbReference>
<dbReference type="InterPro" id="IPR050833">
    <property type="entry name" value="Poly_Biosynth_Transport"/>
</dbReference>
<organism evidence="7 8">
    <name type="scientific">Thermococcus kodakarensis (strain ATCC BAA-918 / JCM 12380 / KOD1)</name>
    <name type="common">Pyrococcus kodakaraensis (strain KOD1)</name>
    <dbReference type="NCBI Taxonomy" id="69014"/>
    <lineage>
        <taxon>Archaea</taxon>
        <taxon>Methanobacteriati</taxon>
        <taxon>Methanobacteriota</taxon>
        <taxon>Thermococci</taxon>
        <taxon>Thermococcales</taxon>
        <taxon>Thermococcaceae</taxon>
        <taxon>Thermococcus</taxon>
    </lineage>
</organism>
<evidence type="ECO:0000313" key="7">
    <source>
        <dbReference type="EMBL" id="BAD85908.1"/>
    </source>
</evidence>